<evidence type="ECO:0000313" key="2">
    <source>
        <dbReference type="Proteomes" id="UP000032142"/>
    </source>
</evidence>
<dbReference type="AlphaFoldDB" id="A0A0B0PMC3"/>
<protein>
    <submittedName>
        <fullName evidence="1">Uncharacterized protein</fullName>
    </submittedName>
</protein>
<organism evidence="1 2">
    <name type="scientific">Gossypium arboreum</name>
    <name type="common">Tree cotton</name>
    <name type="synonym">Gossypium nanking</name>
    <dbReference type="NCBI Taxonomy" id="29729"/>
    <lineage>
        <taxon>Eukaryota</taxon>
        <taxon>Viridiplantae</taxon>
        <taxon>Streptophyta</taxon>
        <taxon>Embryophyta</taxon>
        <taxon>Tracheophyta</taxon>
        <taxon>Spermatophyta</taxon>
        <taxon>Magnoliopsida</taxon>
        <taxon>eudicotyledons</taxon>
        <taxon>Gunneridae</taxon>
        <taxon>Pentapetalae</taxon>
        <taxon>rosids</taxon>
        <taxon>malvids</taxon>
        <taxon>Malvales</taxon>
        <taxon>Malvaceae</taxon>
        <taxon>Malvoideae</taxon>
        <taxon>Gossypium</taxon>
    </lineage>
</organism>
<keyword evidence="2" id="KW-1185">Reference proteome</keyword>
<evidence type="ECO:0000313" key="1">
    <source>
        <dbReference type="EMBL" id="KHG24561.1"/>
    </source>
</evidence>
<accession>A0A0B0PMC3</accession>
<gene>
    <name evidence="1" type="ORF">F383_31282</name>
</gene>
<reference evidence="2" key="1">
    <citation type="submission" date="2014-09" db="EMBL/GenBank/DDBJ databases">
        <authorList>
            <person name="Mudge J."/>
            <person name="Ramaraj T."/>
            <person name="Lindquist I.E."/>
            <person name="Bharti A.K."/>
            <person name="Sundararajan A."/>
            <person name="Cameron C.T."/>
            <person name="Woodward J.E."/>
            <person name="May G.D."/>
            <person name="Brubaker C."/>
            <person name="Broadhvest J."/>
            <person name="Wilkins T.A."/>
        </authorList>
    </citation>
    <scope>NUCLEOTIDE SEQUENCE</scope>
    <source>
        <strain evidence="2">cv. AKA8401</strain>
    </source>
</reference>
<proteinExistence type="predicted"/>
<dbReference type="EMBL" id="KN429228">
    <property type="protein sequence ID" value="KHG24561.1"/>
    <property type="molecule type" value="Genomic_DNA"/>
</dbReference>
<dbReference type="Proteomes" id="UP000032142">
    <property type="component" value="Unassembled WGS sequence"/>
</dbReference>
<sequence length="52" mass="6116">MHICERMKIFIDPARNSWKQACYSKNSNNRIGFRLTCTANSLLLLNMKRVVE</sequence>
<name>A0A0B0PMC3_GOSAR</name>